<name>A0A6J8A640_MYTCO</name>
<dbReference type="AlphaFoldDB" id="A0A6J8A640"/>
<dbReference type="Proteomes" id="UP000507470">
    <property type="component" value="Unassembled WGS sequence"/>
</dbReference>
<dbReference type="GO" id="GO:0005634">
    <property type="term" value="C:nucleus"/>
    <property type="evidence" value="ECO:0007669"/>
    <property type="project" value="TreeGrafter"/>
</dbReference>
<organism evidence="3 4">
    <name type="scientific">Mytilus coruscus</name>
    <name type="common">Sea mussel</name>
    <dbReference type="NCBI Taxonomy" id="42192"/>
    <lineage>
        <taxon>Eukaryota</taxon>
        <taxon>Metazoa</taxon>
        <taxon>Spiralia</taxon>
        <taxon>Lophotrochozoa</taxon>
        <taxon>Mollusca</taxon>
        <taxon>Bivalvia</taxon>
        <taxon>Autobranchia</taxon>
        <taxon>Pteriomorphia</taxon>
        <taxon>Mytilida</taxon>
        <taxon>Mytiloidea</taxon>
        <taxon>Mytilidae</taxon>
        <taxon>Mytilinae</taxon>
        <taxon>Mytilus</taxon>
    </lineage>
</organism>
<proteinExistence type="predicted"/>
<dbReference type="Pfam" id="PF03184">
    <property type="entry name" value="DDE_1"/>
    <property type="match status" value="1"/>
</dbReference>
<reference evidence="3 4" key="1">
    <citation type="submission" date="2020-06" db="EMBL/GenBank/DDBJ databases">
        <authorList>
            <person name="Li R."/>
            <person name="Bekaert M."/>
        </authorList>
    </citation>
    <scope>NUCLEOTIDE SEQUENCE [LARGE SCALE GENOMIC DNA]</scope>
    <source>
        <strain evidence="4">wild</strain>
    </source>
</reference>
<dbReference type="GO" id="GO:0003677">
    <property type="term" value="F:DNA binding"/>
    <property type="evidence" value="ECO:0007669"/>
    <property type="project" value="TreeGrafter"/>
</dbReference>
<evidence type="ECO:0000313" key="3">
    <source>
        <dbReference type="EMBL" id="CAC5361357.1"/>
    </source>
</evidence>
<dbReference type="InterPro" id="IPR004875">
    <property type="entry name" value="DDE_SF_endonuclease_dom"/>
</dbReference>
<feature type="compositionally biased region" description="Basic and acidic residues" evidence="1">
    <location>
        <begin position="261"/>
        <end position="281"/>
    </location>
</feature>
<feature type="compositionally biased region" description="Basic residues" evidence="1">
    <location>
        <begin position="282"/>
        <end position="295"/>
    </location>
</feature>
<protein>
    <recommendedName>
        <fullName evidence="2">DDE-1 domain-containing protein</fullName>
    </recommendedName>
</protein>
<dbReference type="InterPro" id="IPR050863">
    <property type="entry name" value="CenT-Element_Derived"/>
</dbReference>
<sequence>MLNPLKVGRYFVNLHTQLTTNKLSPTEVWNMDETGLSLEHRPSKVLAAEGIRSVPGKTGNSRECVTILPCINAAGEKMPPLVIVKGKTERSLRSFNTHEGPPGSNGPSKKKAWMNDLIGIECSEVISSYEITPTYFSSPDHTGDNHESCVTNSQTLINFNDSYDITVTSDKDPFMSAAISDNDAAEILTSLTEVLNSSTMDTVVELDNSQWSGTWNDELDKIFFVKSSGKTPKKLKTGKIITSHRLLTSQEIINRKRKVGKTKDKGTREKTKKAKREEVKINKQKQKKEKKVRKN</sequence>
<dbReference type="PANTHER" id="PTHR19303">
    <property type="entry name" value="TRANSPOSON"/>
    <property type="match status" value="1"/>
</dbReference>
<keyword evidence="4" id="KW-1185">Reference proteome</keyword>
<evidence type="ECO:0000259" key="2">
    <source>
        <dbReference type="Pfam" id="PF03184"/>
    </source>
</evidence>
<dbReference type="PANTHER" id="PTHR19303:SF73">
    <property type="entry name" value="PROTEIN PDC2"/>
    <property type="match status" value="1"/>
</dbReference>
<accession>A0A6J8A640</accession>
<dbReference type="OrthoDB" id="10035668at2759"/>
<evidence type="ECO:0000313" key="4">
    <source>
        <dbReference type="Proteomes" id="UP000507470"/>
    </source>
</evidence>
<dbReference type="EMBL" id="CACVKT020000589">
    <property type="protein sequence ID" value="CAC5361357.1"/>
    <property type="molecule type" value="Genomic_DNA"/>
</dbReference>
<evidence type="ECO:0000256" key="1">
    <source>
        <dbReference type="SAM" id="MobiDB-lite"/>
    </source>
</evidence>
<gene>
    <name evidence="3" type="ORF">MCOR_3525</name>
</gene>
<feature type="region of interest" description="Disordered" evidence="1">
    <location>
        <begin position="255"/>
        <end position="295"/>
    </location>
</feature>
<feature type="domain" description="DDE-1" evidence="2">
    <location>
        <begin position="63"/>
        <end position="119"/>
    </location>
</feature>